<evidence type="ECO:0000256" key="1">
    <source>
        <dbReference type="ARBA" id="ARBA00006484"/>
    </source>
</evidence>
<dbReference type="InterPro" id="IPR036291">
    <property type="entry name" value="NAD(P)-bd_dom_sf"/>
</dbReference>
<dbReference type="PANTHER" id="PTHR42879">
    <property type="entry name" value="3-OXOACYL-(ACYL-CARRIER-PROTEIN) REDUCTASE"/>
    <property type="match status" value="1"/>
</dbReference>
<dbReference type="SUPFAM" id="SSF51735">
    <property type="entry name" value="NAD(P)-binding Rossmann-fold domains"/>
    <property type="match status" value="1"/>
</dbReference>
<accession>A0A6J7L2A6</accession>
<dbReference type="InterPro" id="IPR050259">
    <property type="entry name" value="SDR"/>
</dbReference>
<gene>
    <name evidence="2" type="ORF">UFOPK3772_02289</name>
</gene>
<dbReference type="AlphaFoldDB" id="A0A6J7L2A6"/>
<dbReference type="InterPro" id="IPR020904">
    <property type="entry name" value="Sc_DH/Rdtase_CS"/>
</dbReference>
<dbReference type="CDD" id="cd05233">
    <property type="entry name" value="SDR_c"/>
    <property type="match status" value="1"/>
</dbReference>
<name>A0A6J7L2A6_9ZZZZ</name>
<dbReference type="PRINTS" id="PR00081">
    <property type="entry name" value="GDHRDH"/>
</dbReference>
<proteinExistence type="inferred from homology"/>
<dbReference type="PRINTS" id="PR00080">
    <property type="entry name" value="SDRFAMILY"/>
</dbReference>
<protein>
    <submittedName>
        <fullName evidence="2">Unannotated protein</fullName>
    </submittedName>
</protein>
<sequence>MSTRKSAVVTGGSLGIGHEITRQLLASGVDVLIVGRTKARLDEAAAELSPQGGDGAQLHTITADVGTDEGVAAVVDAAASMWGGNLDMLVNNAAIFDDASFLTLDKVTWDHVVAVNLTAPFLLTQKLAPLMRDSGGGAIVNMASIDGHGVDGPYVGYNVTKAGLLHLTRQAAVELGPTGVRVNSVSPGYTRTPMVESAFSEARLAAMNGDWDRVPLRRMISVEEVANTVLFLLSDAASGITGADLLVDGGTVANLYVLEMLPD</sequence>
<dbReference type="PROSITE" id="PS00061">
    <property type="entry name" value="ADH_SHORT"/>
    <property type="match status" value="1"/>
</dbReference>
<evidence type="ECO:0000313" key="2">
    <source>
        <dbReference type="EMBL" id="CAB4962280.1"/>
    </source>
</evidence>
<comment type="similarity">
    <text evidence="1">Belongs to the short-chain dehydrogenases/reductases (SDR) family.</text>
</comment>
<dbReference type="EMBL" id="CAFBNE010000082">
    <property type="protein sequence ID" value="CAB4962280.1"/>
    <property type="molecule type" value="Genomic_DNA"/>
</dbReference>
<organism evidence="2">
    <name type="scientific">freshwater metagenome</name>
    <dbReference type="NCBI Taxonomy" id="449393"/>
    <lineage>
        <taxon>unclassified sequences</taxon>
        <taxon>metagenomes</taxon>
        <taxon>ecological metagenomes</taxon>
    </lineage>
</organism>
<dbReference type="GO" id="GO:0032787">
    <property type="term" value="P:monocarboxylic acid metabolic process"/>
    <property type="evidence" value="ECO:0007669"/>
    <property type="project" value="UniProtKB-ARBA"/>
</dbReference>
<reference evidence="2" key="1">
    <citation type="submission" date="2020-05" db="EMBL/GenBank/DDBJ databases">
        <authorList>
            <person name="Chiriac C."/>
            <person name="Salcher M."/>
            <person name="Ghai R."/>
            <person name="Kavagutti S V."/>
        </authorList>
    </citation>
    <scope>NUCLEOTIDE SEQUENCE</scope>
</reference>
<dbReference type="Gene3D" id="3.40.50.720">
    <property type="entry name" value="NAD(P)-binding Rossmann-like Domain"/>
    <property type="match status" value="1"/>
</dbReference>
<dbReference type="PANTHER" id="PTHR42879:SF2">
    <property type="entry name" value="3-OXOACYL-[ACYL-CARRIER-PROTEIN] REDUCTASE FABG"/>
    <property type="match status" value="1"/>
</dbReference>
<dbReference type="InterPro" id="IPR002347">
    <property type="entry name" value="SDR_fam"/>
</dbReference>
<dbReference type="FunFam" id="3.40.50.720:FF:000084">
    <property type="entry name" value="Short-chain dehydrogenase reductase"/>
    <property type="match status" value="1"/>
</dbReference>
<dbReference type="Pfam" id="PF13561">
    <property type="entry name" value="adh_short_C2"/>
    <property type="match status" value="1"/>
</dbReference>